<dbReference type="PANTHER" id="PTHR12677:SF59">
    <property type="entry name" value="GOLGI APPARATUS MEMBRANE PROTEIN TVP38-RELATED"/>
    <property type="match status" value="1"/>
</dbReference>
<evidence type="ECO:0000256" key="3">
    <source>
        <dbReference type="ARBA" id="ARBA00022692"/>
    </source>
</evidence>
<dbReference type="PANTHER" id="PTHR12677">
    <property type="entry name" value="GOLGI APPARATUS MEMBRANE PROTEIN TVP38-RELATED"/>
    <property type="match status" value="1"/>
</dbReference>
<feature type="transmembrane region" description="Helical" evidence="6">
    <location>
        <begin position="194"/>
        <end position="218"/>
    </location>
</feature>
<feature type="transmembrane region" description="Helical" evidence="6">
    <location>
        <begin position="167"/>
        <end position="188"/>
    </location>
</feature>
<dbReference type="EMBL" id="DYYI01000027">
    <property type="protein sequence ID" value="HJE19281.1"/>
    <property type="molecule type" value="Genomic_DNA"/>
</dbReference>
<keyword evidence="5 6" id="KW-0472">Membrane</keyword>
<protein>
    <recommendedName>
        <fullName evidence="6">TVP38/TMEM64 family membrane protein</fullName>
    </recommendedName>
</protein>
<name>A0A921B6U2_9STAP</name>
<evidence type="ECO:0000256" key="5">
    <source>
        <dbReference type="ARBA" id="ARBA00023136"/>
    </source>
</evidence>
<keyword evidence="2 6" id="KW-1003">Cell membrane</keyword>
<dbReference type="InterPro" id="IPR032816">
    <property type="entry name" value="VTT_dom"/>
</dbReference>
<evidence type="ECO:0000259" key="7">
    <source>
        <dbReference type="Pfam" id="PF09335"/>
    </source>
</evidence>
<keyword evidence="3 6" id="KW-0812">Transmembrane</keyword>
<evidence type="ECO:0000256" key="1">
    <source>
        <dbReference type="ARBA" id="ARBA00004651"/>
    </source>
</evidence>
<comment type="similarity">
    <text evidence="6">Belongs to the TVP38/TMEM64 family.</text>
</comment>
<evidence type="ECO:0000256" key="2">
    <source>
        <dbReference type="ARBA" id="ARBA00022475"/>
    </source>
</evidence>
<accession>A0A921B6U2</accession>
<dbReference type="InterPro" id="IPR015414">
    <property type="entry name" value="TMEM64"/>
</dbReference>
<proteinExistence type="inferred from homology"/>
<comment type="subcellular location">
    <subcellularLocation>
        <location evidence="1 6">Cell membrane</location>
        <topology evidence="1 6">Multi-pass membrane protein</topology>
    </subcellularLocation>
</comment>
<feature type="transmembrane region" description="Helical" evidence="6">
    <location>
        <begin position="91"/>
        <end position="108"/>
    </location>
</feature>
<feature type="transmembrane region" description="Helical" evidence="6">
    <location>
        <begin position="16"/>
        <end position="38"/>
    </location>
</feature>
<feature type="transmembrane region" description="Helical" evidence="6">
    <location>
        <begin position="50"/>
        <end position="71"/>
    </location>
</feature>
<dbReference type="Pfam" id="PF09335">
    <property type="entry name" value="VTT_dom"/>
    <property type="match status" value="1"/>
</dbReference>
<evidence type="ECO:0000313" key="8">
    <source>
        <dbReference type="EMBL" id="HJE19281.1"/>
    </source>
</evidence>
<evidence type="ECO:0000313" key="9">
    <source>
        <dbReference type="Proteomes" id="UP000763505"/>
    </source>
</evidence>
<gene>
    <name evidence="8" type="ORF">K8V35_02890</name>
</gene>
<dbReference type="GO" id="GO:0005886">
    <property type="term" value="C:plasma membrane"/>
    <property type="evidence" value="ECO:0007669"/>
    <property type="project" value="UniProtKB-SubCell"/>
</dbReference>
<organism evidence="8 9">
    <name type="scientific">Aliicoccus persicus</name>
    <dbReference type="NCBI Taxonomy" id="930138"/>
    <lineage>
        <taxon>Bacteria</taxon>
        <taxon>Bacillati</taxon>
        <taxon>Bacillota</taxon>
        <taxon>Bacilli</taxon>
        <taxon>Bacillales</taxon>
        <taxon>Staphylococcaceae</taxon>
        <taxon>Aliicoccus</taxon>
    </lineage>
</organism>
<reference evidence="8" key="2">
    <citation type="submission" date="2021-09" db="EMBL/GenBank/DDBJ databases">
        <authorList>
            <person name="Gilroy R."/>
        </authorList>
    </citation>
    <scope>NUCLEOTIDE SEQUENCE</scope>
    <source>
        <strain evidence="8">6019</strain>
    </source>
</reference>
<dbReference type="AlphaFoldDB" id="A0A921B6U2"/>
<keyword evidence="4 6" id="KW-1133">Transmembrane helix</keyword>
<feature type="domain" description="VTT" evidence="7">
    <location>
        <begin position="71"/>
        <end position="187"/>
    </location>
</feature>
<evidence type="ECO:0000256" key="4">
    <source>
        <dbReference type="ARBA" id="ARBA00022989"/>
    </source>
</evidence>
<dbReference type="Proteomes" id="UP000763505">
    <property type="component" value="Unassembled WGS sequence"/>
</dbReference>
<sequence>MSNDKNSNDVFSAKSVISMAFLVVVIGVLIWISFNVNVPSPEALRAMVQGYGWAGWLIFIGITALIAVTPIPVTIPALVAGSLYGALEGSLFSFTGVLIGSWLGYWLARLTGQNVTFRLLGKYGKTVKKYLKNAGFLTMCTARLMPGLPYWPVNYGAGALGVNQKTFVAATFIASIPGQVSLVSLGAFAVDPTLVNGTILVSAWIVVLVSTWISYRYWYKKQNNKRNLS</sequence>
<evidence type="ECO:0000256" key="6">
    <source>
        <dbReference type="RuleBase" id="RU366058"/>
    </source>
</evidence>
<reference evidence="8" key="1">
    <citation type="journal article" date="2021" name="PeerJ">
        <title>Extensive microbial diversity within the chicken gut microbiome revealed by metagenomics and culture.</title>
        <authorList>
            <person name="Gilroy R."/>
            <person name="Ravi A."/>
            <person name="Getino M."/>
            <person name="Pursley I."/>
            <person name="Horton D.L."/>
            <person name="Alikhan N.F."/>
            <person name="Baker D."/>
            <person name="Gharbi K."/>
            <person name="Hall N."/>
            <person name="Watson M."/>
            <person name="Adriaenssens E.M."/>
            <person name="Foster-Nyarko E."/>
            <person name="Jarju S."/>
            <person name="Secka A."/>
            <person name="Antonio M."/>
            <person name="Oren A."/>
            <person name="Chaudhuri R.R."/>
            <person name="La Ragione R."/>
            <person name="Hildebrand F."/>
            <person name="Pallen M.J."/>
        </authorList>
    </citation>
    <scope>NUCLEOTIDE SEQUENCE</scope>
    <source>
        <strain evidence="8">6019</strain>
    </source>
</reference>
<comment type="caution">
    <text evidence="8">The sequence shown here is derived from an EMBL/GenBank/DDBJ whole genome shotgun (WGS) entry which is preliminary data.</text>
</comment>